<dbReference type="SUPFAM" id="SSF103196">
    <property type="entry name" value="Roadblock/LC7 domain"/>
    <property type="match status" value="1"/>
</dbReference>
<dbReference type="Pfam" id="PF03259">
    <property type="entry name" value="Robl_LC7"/>
    <property type="match status" value="1"/>
</dbReference>
<reference evidence="2 3" key="1">
    <citation type="journal article" date="2011" name="J. Bacteriol.">
        <title>Whole genome sequence of the rifamycin B-producing strain Amycolatopsis mediterranei S699.</title>
        <authorList>
            <person name="Verma M."/>
            <person name="Kaur J."/>
            <person name="Kumar M."/>
            <person name="Kumari K."/>
            <person name="Saxena A."/>
            <person name="Anand S."/>
            <person name="Nigam A."/>
            <person name="Ravi V."/>
            <person name="Raghuvanshi S."/>
            <person name="Khurana P."/>
            <person name="Tyagi A.K."/>
            <person name="Khurana J.P."/>
            <person name="Lal R."/>
        </authorList>
    </citation>
    <scope>NUCLEOTIDE SEQUENCE [LARGE SCALE GENOMIC DNA]</scope>
    <source>
        <strain evidence="2 3">S699</strain>
    </source>
</reference>
<proteinExistence type="predicted"/>
<dbReference type="AlphaFoldDB" id="A0A9R0P593"/>
<feature type="domain" description="Roadblock/LAMTOR2" evidence="1">
    <location>
        <begin position="46"/>
        <end position="132"/>
    </location>
</feature>
<name>A0A9R0P593_AMYMS</name>
<dbReference type="EMBL" id="CP002896">
    <property type="protein sequence ID" value="AEK46568.1"/>
    <property type="molecule type" value="Genomic_DNA"/>
</dbReference>
<dbReference type="Proteomes" id="UP000006138">
    <property type="component" value="Chromosome"/>
</dbReference>
<protein>
    <submittedName>
        <fullName evidence="2">Roadblock/LC7 family protein</fullName>
    </submittedName>
</protein>
<dbReference type="InterPro" id="IPR004942">
    <property type="entry name" value="Roadblock/LAMTOR2_dom"/>
</dbReference>
<dbReference type="KEGG" id="amn:RAM_40505"/>
<keyword evidence="3" id="KW-1185">Reference proteome</keyword>
<evidence type="ECO:0000259" key="1">
    <source>
        <dbReference type="SMART" id="SM00960"/>
    </source>
</evidence>
<evidence type="ECO:0000313" key="2">
    <source>
        <dbReference type="EMBL" id="AEK46568.1"/>
    </source>
</evidence>
<dbReference type="Gene3D" id="3.30.450.30">
    <property type="entry name" value="Dynein light chain 2a, cytoplasmic"/>
    <property type="match status" value="1"/>
</dbReference>
<sequence length="161" mass="16772">MTGMPAEVPGTPLPLPMRTQGAAHAFPVRQGIRQAHPEAKATAKALDEIRDKVDRANITGLLVASRDGLLLASDTQEIEDDSVAAMSAAAVGLATRFIGQAGLGEARGAMFQGSLGHVCVFPVQGSVLLVVFARPDTTMGLFNVVARQALTLLQDALNTAN</sequence>
<dbReference type="SMART" id="SM00960">
    <property type="entry name" value="Robl_LC7"/>
    <property type="match status" value="1"/>
</dbReference>
<accession>A0A9R0P593</accession>
<evidence type="ECO:0000313" key="3">
    <source>
        <dbReference type="Proteomes" id="UP000006138"/>
    </source>
</evidence>
<organism evidence="2 3">
    <name type="scientific">Amycolatopsis mediterranei (strain S699)</name>
    <name type="common">Nocardia mediterranei</name>
    <dbReference type="NCBI Taxonomy" id="713604"/>
    <lineage>
        <taxon>Bacteria</taxon>
        <taxon>Bacillati</taxon>
        <taxon>Actinomycetota</taxon>
        <taxon>Actinomycetes</taxon>
        <taxon>Pseudonocardiales</taxon>
        <taxon>Pseudonocardiaceae</taxon>
        <taxon>Amycolatopsis</taxon>
    </lineage>
</organism>
<gene>
    <name evidence="2" type="ordered locus">RAM_40505</name>
</gene>